<accession>A0AAD5TIP4</accession>
<keyword evidence="2" id="KW-1185">Reference proteome</keyword>
<evidence type="ECO:0000313" key="1">
    <source>
        <dbReference type="EMBL" id="KAJ3177709.1"/>
    </source>
</evidence>
<comment type="caution">
    <text evidence="1">The sequence shown here is derived from an EMBL/GenBank/DDBJ whole genome shotgun (WGS) entry which is preliminary data.</text>
</comment>
<dbReference type="Proteomes" id="UP001212152">
    <property type="component" value="Unassembled WGS sequence"/>
</dbReference>
<proteinExistence type="predicted"/>
<name>A0AAD5TIP4_9FUNG</name>
<dbReference type="EMBL" id="JADGJQ010000031">
    <property type="protein sequence ID" value="KAJ3177709.1"/>
    <property type="molecule type" value="Genomic_DNA"/>
</dbReference>
<reference evidence="1" key="1">
    <citation type="submission" date="2020-05" db="EMBL/GenBank/DDBJ databases">
        <title>Phylogenomic resolution of chytrid fungi.</title>
        <authorList>
            <person name="Stajich J.E."/>
            <person name="Amses K."/>
            <person name="Simmons R."/>
            <person name="Seto K."/>
            <person name="Myers J."/>
            <person name="Bonds A."/>
            <person name="Quandt C.A."/>
            <person name="Barry K."/>
            <person name="Liu P."/>
            <person name="Grigoriev I."/>
            <person name="Longcore J.E."/>
            <person name="James T.Y."/>
        </authorList>
    </citation>
    <scope>NUCLEOTIDE SEQUENCE</scope>
    <source>
        <strain evidence="1">JEL0379</strain>
    </source>
</reference>
<organism evidence="1 2">
    <name type="scientific">Geranomyces variabilis</name>
    <dbReference type="NCBI Taxonomy" id="109894"/>
    <lineage>
        <taxon>Eukaryota</taxon>
        <taxon>Fungi</taxon>
        <taxon>Fungi incertae sedis</taxon>
        <taxon>Chytridiomycota</taxon>
        <taxon>Chytridiomycota incertae sedis</taxon>
        <taxon>Chytridiomycetes</taxon>
        <taxon>Spizellomycetales</taxon>
        <taxon>Powellomycetaceae</taxon>
        <taxon>Geranomyces</taxon>
    </lineage>
</organism>
<evidence type="ECO:0000313" key="2">
    <source>
        <dbReference type="Proteomes" id="UP001212152"/>
    </source>
</evidence>
<protein>
    <submittedName>
        <fullName evidence="1">Uncharacterized protein</fullName>
    </submittedName>
</protein>
<sequence>MSYDIELHPELYFESYAKLAMIFDAAKRRGYYGVKLFNAVPLRTHYYQSYVTIDTITLAKTVLGHGRLPKTSNRQAKMHIWRQCFDLTHPSFHPRGKKPSYTHEFQGSIETDGFGVSAQVKRKLARTYVDHPKNLEHIRACFAPASRRNIILIDPNKRDMLFMMEMAKPPLDGGPFVARGATMPRTMRYTSNNRRFDTQSRARQLHAQQLRDTTTIPMPPGHYGPPTPISVIEATMPSRKTARLAEFNVWLQAQAEWAPDLIGFYSDPIWRDMKFTGVRRRQRSEDNLIKRMREKFGHKLLVIMGDWGAASAGRHMRFHAPSKVAGFRKLFQKHHIPCYLLDEFCTSSFCPDCHSKLKKNVLPRRLSPRPWRARQGQMDQVHGLLGCKGCADPQWPANPKYLCPLRYWNRDLASVKNFNNIIRHMLDFGGARPIHLSRS</sequence>
<dbReference type="AlphaFoldDB" id="A0AAD5TIP4"/>
<gene>
    <name evidence="1" type="ORF">HDU87_004231</name>
</gene>